<name>A0A8H3IZG8_9LECA</name>
<keyword evidence="3" id="KW-1185">Reference proteome</keyword>
<evidence type="ECO:0000313" key="2">
    <source>
        <dbReference type="EMBL" id="CAF9935169.1"/>
    </source>
</evidence>
<comment type="caution">
    <text evidence="2">The sequence shown here is derived from an EMBL/GenBank/DDBJ whole genome shotgun (WGS) entry which is preliminary data.</text>
</comment>
<protein>
    <submittedName>
        <fullName evidence="2">Uncharacterized protein</fullName>
    </submittedName>
</protein>
<gene>
    <name evidence="2" type="ORF">HETSPECPRED_009684</name>
</gene>
<accession>A0A8H3IZG8</accession>
<dbReference type="EMBL" id="CAJPDS010000080">
    <property type="protein sequence ID" value="CAF9935169.1"/>
    <property type="molecule type" value="Genomic_DNA"/>
</dbReference>
<organism evidence="2 3">
    <name type="scientific">Heterodermia speciosa</name>
    <dbReference type="NCBI Taxonomy" id="116794"/>
    <lineage>
        <taxon>Eukaryota</taxon>
        <taxon>Fungi</taxon>
        <taxon>Dikarya</taxon>
        <taxon>Ascomycota</taxon>
        <taxon>Pezizomycotina</taxon>
        <taxon>Lecanoromycetes</taxon>
        <taxon>OSLEUM clade</taxon>
        <taxon>Lecanoromycetidae</taxon>
        <taxon>Caliciales</taxon>
        <taxon>Physciaceae</taxon>
        <taxon>Heterodermia</taxon>
    </lineage>
</organism>
<proteinExistence type="predicted"/>
<dbReference type="Proteomes" id="UP000664521">
    <property type="component" value="Unassembled WGS sequence"/>
</dbReference>
<dbReference type="AlphaFoldDB" id="A0A8H3IZG8"/>
<feature type="region of interest" description="Disordered" evidence="1">
    <location>
        <begin position="1"/>
        <end position="158"/>
    </location>
</feature>
<feature type="compositionally biased region" description="Polar residues" evidence="1">
    <location>
        <begin position="48"/>
        <end position="61"/>
    </location>
</feature>
<reference evidence="2" key="1">
    <citation type="submission" date="2021-03" db="EMBL/GenBank/DDBJ databases">
        <authorList>
            <person name="Tagirdzhanova G."/>
        </authorList>
    </citation>
    <scope>NUCLEOTIDE SEQUENCE</scope>
</reference>
<evidence type="ECO:0000313" key="3">
    <source>
        <dbReference type="Proteomes" id="UP000664521"/>
    </source>
</evidence>
<feature type="compositionally biased region" description="Polar residues" evidence="1">
    <location>
        <begin position="1"/>
        <end position="21"/>
    </location>
</feature>
<sequence length="226" mass="24936">MASSDTGMVNSAEKNSESVSQPKVEDNHNISKGRRRRQRGTTAQGQTPSTNPANAGSSSSKDALPITESKPKNWEASLTMAEIKAMKSEEAKKKHNEQFPPRANRDPVKKPKKARQVAPPAAPNAKPVQESNPGENINAPAQKPAMDQSGIRYEQPPPPCGIPGCPVRAYHEPRRYVYNEAARPAMIKMIQRKSNDEASEADWNTLDRFFLLHERFEKAAKGKGRA</sequence>
<evidence type="ECO:0000256" key="1">
    <source>
        <dbReference type="SAM" id="MobiDB-lite"/>
    </source>
</evidence>